<name>A0A1W5RMK4_PEDDU</name>
<dbReference type="Gene3D" id="3.10.28.10">
    <property type="entry name" value="Homing endonucleases"/>
    <property type="match status" value="1"/>
</dbReference>
<dbReference type="EMBL" id="KY114064">
    <property type="protein sequence ID" value="AQU64435.1"/>
    <property type="molecule type" value="Genomic_DNA"/>
</dbReference>
<proteinExistence type="predicted"/>
<accession>A0A1W5RMK4</accession>
<dbReference type="RefSeq" id="YP_009364109.1">
    <property type="nucleotide sequence ID" value="NC_034654.1"/>
</dbReference>
<dbReference type="GO" id="GO:0004519">
    <property type="term" value="F:endonuclease activity"/>
    <property type="evidence" value="ECO:0007669"/>
    <property type="project" value="UniProtKB-KW"/>
</dbReference>
<gene>
    <name evidence="1" type="primary">orf184</name>
</gene>
<sequence>MSINHNYNDIVCGFFDADASFFFEAKLYLGKRKPVTYHVNIIFSQKDVTVIQMVLKTIGFPAQTYISKRTHNLKSGNVTYSTSKSIAFSHKCGVNLLAIWANNPPKAPTKYLDYKISLVLVQANKSPEHEVVKNLLPSVNIDQRIASLSLLYLRYQMFGKVKDNKHPNLIPFILFLYRRKIYKA</sequence>
<keyword evidence="1" id="KW-0540">Nuclease</keyword>
<keyword evidence="1" id="KW-0934">Plastid</keyword>
<dbReference type="EMBL" id="KY114064">
    <property type="protein sequence ID" value="ARK36695.1"/>
    <property type="molecule type" value="Genomic_DNA"/>
</dbReference>
<dbReference type="AlphaFoldDB" id="A0A1W5RMK4"/>
<dbReference type="SUPFAM" id="SSF55608">
    <property type="entry name" value="Homing endonucleases"/>
    <property type="match status" value="1"/>
</dbReference>
<keyword evidence="1" id="KW-0255">Endonuclease</keyword>
<organism evidence="1">
    <name type="scientific">Pediastrum duplex</name>
    <name type="common">Green alga</name>
    <dbReference type="NCBI Taxonomy" id="3105"/>
    <lineage>
        <taxon>Eukaryota</taxon>
        <taxon>Viridiplantae</taxon>
        <taxon>Chlorophyta</taxon>
        <taxon>core chlorophytes</taxon>
        <taxon>Chlorophyceae</taxon>
        <taxon>CS clade</taxon>
        <taxon>Sphaeropleales</taxon>
        <taxon>Hydrodictyaceae</taxon>
        <taxon>Pediastrum</taxon>
    </lineage>
</organism>
<dbReference type="InterPro" id="IPR027434">
    <property type="entry name" value="Homing_endonucl"/>
</dbReference>
<evidence type="ECO:0000313" key="1">
    <source>
        <dbReference type="EMBL" id="AQU64435.1"/>
    </source>
</evidence>
<reference evidence="1" key="1">
    <citation type="journal article" date="2017" name="PeerJ">
        <title>lastomes of the green algae Hydrodictyon reticulatum and Pediastrum duplex (Sphaeropleales, Chlorophyceae).</title>
        <authorList>
            <person name="McManus H.A."/>
            <person name="Sanchez D."/>
            <person name="Karol K.G."/>
        </authorList>
    </citation>
    <scope>NUCLEOTIDE SEQUENCE</scope>
</reference>
<keyword evidence="1" id="KW-0378">Hydrolase</keyword>
<dbReference type="GeneID" id="32880215"/>
<dbReference type="GeneID" id="32880134"/>
<protein>
    <submittedName>
        <fullName evidence="1">Hypothetical site-specific DNA endonuclease</fullName>
    </submittedName>
</protein>
<keyword evidence="1" id="KW-0150">Chloroplast</keyword>
<dbReference type="RefSeq" id="YP_009364043.1">
    <property type="nucleotide sequence ID" value="NC_034654.1"/>
</dbReference>
<geneLocation type="chloroplast" evidence="1"/>